<evidence type="ECO:0000256" key="6">
    <source>
        <dbReference type="SAM" id="Phobius"/>
    </source>
</evidence>
<feature type="transmembrane region" description="Helical" evidence="6">
    <location>
        <begin position="156"/>
        <end position="183"/>
    </location>
</feature>
<feature type="transmembrane region" description="Helical" evidence="6">
    <location>
        <begin position="195"/>
        <end position="217"/>
    </location>
</feature>
<dbReference type="GO" id="GO:0004930">
    <property type="term" value="F:G protein-coupled receptor activity"/>
    <property type="evidence" value="ECO:0007669"/>
    <property type="project" value="TreeGrafter"/>
</dbReference>
<dbReference type="Proteomes" id="UP000323000">
    <property type="component" value="Chromosome 3"/>
</dbReference>
<feature type="transmembrane region" description="Helical" evidence="6">
    <location>
        <begin position="50"/>
        <end position="69"/>
    </location>
</feature>
<feature type="transmembrane region" description="Helical" evidence="6">
    <location>
        <begin position="259"/>
        <end position="283"/>
    </location>
</feature>
<keyword evidence="4 6" id="KW-1133">Transmembrane helix</keyword>
<dbReference type="AlphaFoldDB" id="A0A5C7I9H9"/>
<feature type="transmembrane region" description="Helical" evidence="6">
    <location>
        <begin position="89"/>
        <end position="109"/>
    </location>
</feature>
<feature type="transmembrane region" description="Helical" evidence="6">
    <location>
        <begin position="229"/>
        <end position="253"/>
    </location>
</feature>
<proteinExistence type="inferred from homology"/>
<evidence type="ECO:0008006" key="9">
    <source>
        <dbReference type="Google" id="ProtNLM"/>
    </source>
</evidence>
<evidence type="ECO:0000313" key="8">
    <source>
        <dbReference type="Proteomes" id="UP000323000"/>
    </source>
</evidence>
<evidence type="ECO:0000256" key="3">
    <source>
        <dbReference type="ARBA" id="ARBA00022692"/>
    </source>
</evidence>
<dbReference type="InterPro" id="IPR018781">
    <property type="entry name" value="TPRA1/CAND2/CAND8"/>
</dbReference>
<evidence type="ECO:0000256" key="4">
    <source>
        <dbReference type="ARBA" id="ARBA00022989"/>
    </source>
</evidence>
<reference evidence="8" key="1">
    <citation type="journal article" date="2019" name="Gigascience">
        <title>De novo genome assembly of the endangered Acer yangbiense, a plant species with extremely small populations endemic to Yunnan Province, China.</title>
        <authorList>
            <person name="Yang J."/>
            <person name="Wariss H.M."/>
            <person name="Tao L."/>
            <person name="Zhang R."/>
            <person name="Yun Q."/>
            <person name="Hollingsworth P."/>
            <person name="Dao Z."/>
            <person name="Luo G."/>
            <person name="Guo H."/>
            <person name="Ma Y."/>
            <person name="Sun W."/>
        </authorList>
    </citation>
    <scope>NUCLEOTIDE SEQUENCE [LARGE SCALE GENOMIC DNA]</scope>
    <source>
        <strain evidence="8">cv. Malutang</strain>
    </source>
</reference>
<protein>
    <recommendedName>
        <fullName evidence="9">Transmembrane protein adipocyte-associated 1</fullName>
    </recommendedName>
</protein>
<sequence>MRALEGITESPFSLIPLPENPSFNSSLTTHKGGDSFGPRLYNWLFECHGFLHNVFLIVCSCAFVLYLAYQAKKSFSKLSNGRSYIMIAYYGCLWLVSMLNLAWCIFQSWECASGKEVAWNILSLFTTSGMLFLEVSLVAFLYQGNYASGLEALTRTFVVSGLIVGVDILLKAIYLFGFGIPLFIDSAEHPHHVKWGLWVVHRLVLTAVYGLILFMYHSKWRERLPARPAFYKYIVIMCILNTLALFACVLTGNGASFGFWLYGATIVCYHALYLPLIYITFLADFFLEEDMHLDNVYYSEMKDAGFFDADWE</sequence>
<evidence type="ECO:0000313" key="7">
    <source>
        <dbReference type="EMBL" id="TXG65791.1"/>
    </source>
</evidence>
<feature type="transmembrane region" description="Helical" evidence="6">
    <location>
        <begin position="121"/>
        <end position="144"/>
    </location>
</feature>
<comment type="similarity">
    <text evidence="2">Belongs to the UPF0359 family.</text>
</comment>
<keyword evidence="3 6" id="KW-0812">Transmembrane</keyword>
<dbReference type="Pfam" id="PF10160">
    <property type="entry name" value="Tmemb_40"/>
    <property type="match status" value="1"/>
</dbReference>
<gene>
    <name evidence="7" type="ORF">EZV62_007066</name>
</gene>
<organism evidence="7 8">
    <name type="scientific">Acer yangbiense</name>
    <dbReference type="NCBI Taxonomy" id="1000413"/>
    <lineage>
        <taxon>Eukaryota</taxon>
        <taxon>Viridiplantae</taxon>
        <taxon>Streptophyta</taxon>
        <taxon>Embryophyta</taxon>
        <taxon>Tracheophyta</taxon>
        <taxon>Spermatophyta</taxon>
        <taxon>Magnoliopsida</taxon>
        <taxon>eudicotyledons</taxon>
        <taxon>Gunneridae</taxon>
        <taxon>Pentapetalae</taxon>
        <taxon>rosids</taxon>
        <taxon>malvids</taxon>
        <taxon>Sapindales</taxon>
        <taxon>Sapindaceae</taxon>
        <taxon>Hippocastanoideae</taxon>
        <taxon>Acereae</taxon>
        <taxon>Acer</taxon>
    </lineage>
</organism>
<dbReference type="PANTHER" id="PTHR15876">
    <property type="entry name" value="TRANSMEMBRANE PROTEIN ADIPOCYTE-ASSOCIATED 1"/>
    <property type="match status" value="1"/>
</dbReference>
<dbReference type="GO" id="GO:0005886">
    <property type="term" value="C:plasma membrane"/>
    <property type="evidence" value="ECO:0007669"/>
    <property type="project" value="TreeGrafter"/>
</dbReference>
<evidence type="ECO:0000256" key="5">
    <source>
        <dbReference type="ARBA" id="ARBA00023136"/>
    </source>
</evidence>
<comment type="subcellular location">
    <subcellularLocation>
        <location evidence="1">Membrane</location>
        <topology evidence="1">Multi-pass membrane protein</topology>
    </subcellularLocation>
</comment>
<dbReference type="PANTHER" id="PTHR15876:SF8">
    <property type="entry name" value="TRANSMEMBRANE PROTEIN ADIPOCYTE-ASSOCIATED 1"/>
    <property type="match status" value="1"/>
</dbReference>
<comment type="caution">
    <text evidence="7">The sequence shown here is derived from an EMBL/GenBank/DDBJ whole genome shotgun (WGS) entry which is preliminary data.</text>
</comment>
<dbReference type="EMBL" id="VAHF01000003">
    <property type="protein sequence ID" value="TXG65791.1"/>
    <property type="molecule type" value="Genomic_DNA"/>
</dbReference>
<accession>A0A5C7I9H9</accession>
<evidence type="ECO:0000256" key="2">
    <source>
        <dbReference type="ARBA" id="ARBA00010125"/>
    </source>
</evidence>
<name>A0A5C7I9H9_9ROSI</name>
<keyword evidence="8" id="KW-1185">Reference proteome</keyword>
<dbReference type="OrthoDB" id="10027388at2759"/>
<evidence type="ECO:0000256" key="1">
    <source>
        <dbReference type="ARBA" id="ARBA00004141"/>
    </source>
</evidence>
<keyword evidence="5 6" id="KW-0472">Membrane</keyword>